<gene>
    <name evidence="5" type="ORF">QJ522_01905</name>
</gene>
<keyword evidence="2" id="KW-0902">Two-component regulatory system</keyword>
<dbReference type="PROSITE" id="PS50110">
    <property type="entry name" value="RESPONSE_REGULATORY"/>
    <property type="match status" value="1"/>
</dbReference>
<dbReference type="InterPro" id="IPR050595">
    <property type="entry name" value="Bact_response_regulator"/>
</dbReference>
<dbReference type="EMBL" id="JASCXX010000002">
    <property type="protein sequence ID" value="MDI6447782.1"/>
    <property type="molecule type" value="Genomic_DNA"/>
</dbReference>
<dbReference type="GO" id="GO:0000160">
    <property type="term" value="P:phosphorelay signal transduction system"/>
    <property type="evidence" value="ECO:0007669"/>
    <property type="project" value="UniProtKB-KW"/>
</dbReference>
<organism evidence="5 6">
    <name type="scientific">Anaerobaca lacustris</name>
    <dbReference type="NCBI Taxonomy" id="3044600"/>
    <lineage>
        <taxon>Bacteria</taxon>
        <taxon>Pseudomonadati</taxon>
        <taxon>Planctomycetota</taxon>
        <taxon>Phycisphaerae</taxon>
        <taxon>Sedimentisphaerales</taxon>
        <taxon>Anaerobacaceae</taxon>
        <taxon>Anaerobaca</taxon>
    </lineage>
</organism>
<evidence type="ECO:0000259" key="4">
    <source>
        <dbReference type="PROSITE" id="PS50110"/>
    </source>
</evidence>
<dbReference type="Pfam" id="PF00072">
    <property type="entry name" value="Response_reg"/>
    <property type="match status" value="1"/>
</dbReference>
<keyword evidence="6" id="KW-1185">Reference proteome</keyword>
<feature type="domain" description="Response regulatory" evidence="4">
    <location>
        <begin position="5"/>
        <end position="121"/>
    </location>
</feature>
<evidence type="ECO:0000256" key="3">
    <source>
        <dbReference type="PROSITE-ProRule" id="PRU00169"/>
    </source>
</evidence>
<dbReference type="InterPro" id="IPR011006">
    <property type="entry name" value="CheY-like_superfamily"/>
</dbReference>
<evidence type="ECO:0000313" key="6">
    <source>
        <dbReference type="Proteomes" id="UP001431776"/>
    </source>
</evidence>
<dbReference type="RefSeq" id="WP_349243194.1">
    <property type="nucleotide sequence ID" value="NZ_JASCXX010000002.1"/>
</dbReference>
<dbReference type="PANTHER" id="PTHR44591">
    <property type="entry name" value="STRESS RESPONSE REGULATOR PROTEIN 1"/>
    <property type="match status" value="1"/>
</dbReference>
<comment type="caution">
    <text evidence="5">The sequence shown here is derived from an EMBL/GenBank/DDBJ whole genome shotgun (WGS) entry which is preliminary data.</text>
</comment>
<dbReference type="SUPFAM" id="SSF52172">
    <property type="entry name" value="CheY-like"/>
    <property type="match status" value="1"/>
</dbReference>
<proteinExistence type="predicted"/>
<dbReference type="PANTHER" id="PTHR44591:SF14">
    <property type="entry name" value="PROTEIN PILG"/>
    <property type="match status" value="1"/>
</dbReference>
<dbReference type="InterPro" id="IPR001789">
    <property type="entry name" value="Sig_transdc_resp-reg_receiver"/>
</dbReference>
<dbReference type="AlphaFoldDB" id="A0AAW6TRF5"/>
<evidence type="ECO:0000313" key="5">
    <source>
        <dbReference type="EMBL" id="MDI6447782.1"/>
    </source>
</evidence>
<evidence type="ECO:0000256" key="1">
    <source>
        <dbReference type="ARBA" id="ARBA00022553"/>
    </source>
</evidence>
<dbReference type="Gene3D" id="3.40.50.2300">
    <property type="match status" value="1"/>
</dbReference>
<evidence type="ECO:0000256" key="2">
    <source>
        <dbReference type="ARBA" id="ARBA00023012"/>
    </source>
</evidence>
<accession>A0AAW6TRF5</accession>
<sequence length="130" mass="14494">MTGKKVLIADDEIHIIHVVAIKLRNNGYEVVAANNGAEAYELACSEKPDLIVTDYQMPFVTGIELVEKVRSNEETRHIPVVLLTARSFAIAQEMQQSLGIEECLSKPFSPKELLKTIQDILYQRAVAVRG</sequence>
<dbReference type="SMART" id="SM00448">
    <property type="entry name" value="REC"/>
    <property type="match status" value="1"/>
</dbReference>
<feature type="modified residue" description="4-aspartylphosphate" evidence="3">
    <location>
        <position position="54"/>
    </location>
</feature>
<reference evidence="5" key="1">
    <citation type="submission" date="2023-05" db="EMBL/GenBank/DDBJ databases">
        <title>Anaerotaeda fermentans gen. nov., sp. nov., a novel anaerobic planctomycete of the new family within the order Sedimentisphaerales isolated from Taman Peninsula, Russia.</title>
        <authorList>
            <person name="Khomyakova M.A."/>
            <person name="Merkel A.Y."/>
            <person name="Slobodkin A.I."/>
        </authorList>
    </citation>
    <scope>NUCLEOTIDE SEQUENCE</scope>
    <source>
        <strain evidence="5">M17dextr</strain>
    </source>
</reference>
<dbReference type="Proteomes" id="UP001431776">
    <property type="component" value="Unassembled WGS sequence"/>
</dbReference>
<protein>
    <submittedName>
        <fullName evidence="5">Response regulator</fullName>
    </submittedName>
</protein>
<name>A0AAW6TRF5_9BACT</name>
<keyword evidence="1 3" id="KW-0597">Phosphoprotein</keyword>